<evidence type="ECO:0000256" key="4">
    <source>
        <dbReference type="ARBA" id="ARBA00023315"/>
    </source>
</evidence>
<dbReference type="Proteomes" id="UP001054837">
    <property type="component" value="Unassembled WGS sequence"/>
</dbReference>
<dbReference type="InterPro" id="IPR016181">
    <property type="entry name" value="Acyl_CoA_acyltransferase"/>
</dbReference>
<protein>
    <recommendedName>
        <fullName evidence="2 5">Glycylpeptide N-tetradecanoyltransferase</fullName>
        <ecNumber evidence="2 5">2.3.1.97</ecNumber>
    </recommendedName>
</protein>
<gene>
    <name evidence="10" type="primary">Nmt1</name>
    <name evidence="10" type="ORF">CDAR_468891</name>
</gene>
<comment type="catalytic activity">
    <reaction evidence="5">
        <text>N-terminal glycyl-[protein] + tetradecanoyl-CoA = N-tetradecanoylglycyl-[protein] + CoA + H(+)</text>
        <dbReference type="Rhea" id="RHEA:15521"/>
        <dbReference type="Rhea" id="RHEA-COMP:12666"/>
        <dbReference type="Rhea" id="RHEA-COMP:12667"/>
        <dbReference type="ChEBI" id="CHEBI:15378"/>
        <dbReference type="ChEBI" id="CHEBI:57287"/>
        <dbReference type="ChEBI" id="CHEBI:57385"/>
        <dbReference type="ChEBI" id="CHEBI:64723"/>
        <dbReference type="ChEBI" id="CHEBI:133050"/>
        <dbReference type="EC" id="2.3.1.97"/>
    </reaction>
</comment>
<dbReference type="InterPro" id="IPR000903">
    <property type="entry name" value="NMT"/>
</dbReference>
<evidence type="ECO:0000256" key="1">
    <source>
        <dbReference type="ARBA" id="ARBA00009469"/>
    </source>
</evidence>
<keyword evidence="3 5" id="KW-0808">Transferase</keyword>
<dbReference type="PIRSF" id="PIRSF015892">
    <property type="entry name" value="N-myristl_transf"/>
    <property type="match status" value="1"/>
</dbReference>
<dbReference type="InterPro" id="IPR022677">
    <property type="entry name" value="NMT_C"/>
</dbReference>
<comment type="similarity">
    <text evidence="1 6">Belongs to the NMT family.</text>
</comment>
<dbReference type="PROSITE" id="PS00975">
    <property type="entry name" value="NMT_1"/>
    <property type="match status" value="1"/>
</dbReference>
<feature type="compositionally biased region" description="Basic and acidic residues" evidence="7">
    <location>
        <begin position="1"/>
        <end position="14"/>
    </location>
</feature>
<feature type="region of interest" description="Disordered" evidence="7">
    <location>
        <begin position="1"/>
        <end position="77"/>
    </location>
</feature>
<dbReference type="SUPFAM" id="SSF55729">
    <property type="entry name" value="Acyl-CoA N-acyltransferases (Nat)"/>
    <property type="match status" value="2"/>
</dbReference>
<evidence type="ECO:0000259" key="9">
    <source>
        <dbReference type="Pfam" id="PF02799"/>
    </source>
</evidence>
<dbReference type="InterPro" id="IPR022676">
    <property type="entry name" value="NMT_N"/>
</dbReference>
<evidence type="ECO:0000256" key="6">
    <source>
        <dbReference type="RuleBase" id="RU004178"/>
    </source>
</evidence>
<evidence type="ECO:0000313" key="11">
    <source>
        <dbReference type="Proteomes" id="UP001054837"/>
    </source>
</evidence>
<dbReference type="Pfam" id="PF01233">
    <property type="entry name" value="NMT"/>
    <property type="match status" value="1"/>
</dbReference>
<name>A0AAV4R4L2_9ARAC</name>
<feature type="domain" description="Glycylpeptide N-tetradecanoyltransferase C-terminal" evidence="9">
    <location>
        <begin position="326"/>
        <end position="507"/>
    </location>
</feature>
<evidence type="ECO:0000256" key="2">
    <source>
        <dbReference type="ARBA" id="ARBA00012923"/>
    </source>
</evidence>
<feature type="compositionally biased region" description="Basic residues" evidence="7">
    <location>
        <begin position="63"/>
        <end position="72"/>
    </location>
</feature>
<reference evidence="10 11" key="1">
    <citation type="submission" date="2021-06" db="EMBL/GenBank/DDBJ databases">
        <title>Caerostris darwini draft genome.</title>
        <authorList>
            <person name="Kono N."/>
            <person name="Arakawa K."/>
        </authorList>
    </citation>
    <scope>NUCLEOTIDE SEQUENCE [LARGE SCALE GENOMIC DNA]</scope>
</reference>
<organism evidence="10 11">
    <name type="scientific">Caerostris darwini</name>
    <dbReference type="NCBI Taxonomy" id="1538125"/>
    <lineage>
        <taxon>Eukaryota</taxon>
        <taxon>Metazoa</taxon>
        <taxon>Ecdysozoa</taxon>
        <taxon>Arthropoda</taxon>
        <taxon>Chelicerata</taxon>
        <taxon>Arachnida</taxon>
        <taxon>Araneae</taxon>
        <taxon>Araneomorphae</taxon>
        <taxon>Entelegynae</taxon>
        <taxon>Araneoidea</taxon>
        <taxon>Araneidae</taxon>
        <taxon>Caerostris</taxon>
    </lineage>
</organism>
<dbReference type="Pfam" id="PF02799">
    <property type="entry name" value="NMT_C"/>
    <property type="match status" value="1"/>
</dbReference>
<dbReference type="Gene3D" id="3.40.630.170">
    <property type="match status" value="1"/>
</dbReference>
<proteinExistence type="inferred from homology"/>
<keyword evidence="11" id="KW-1185">Reference proteome</keyword>
<comment type="function">
    <text evidence="5">Adds a myristoyl group to the N-terminal glycine residue of certain cellular proteins.</text>
</comment>
<evidence type="ECO:0000256" key="3">
    <source>
        <dbReference type="ARBA" id="ARBA00022679"/>
    </source>
</evidence>
<evidence type="ECO:0000313" key="10">
    <source>
        <dbReference type="EMBL" id="GIY15961.1"/>
    </source>
</evidence>
<feature type="compositionally biased region" description="Polar residues" evidence="7">
    <location>
        <begin position="15"/>
        <end position="24"/>
    </location>
</feature>
<dbReference type="EMBL" id="BPLQ01005618">
    <property type="protein sequence ID" value="GIY15961.1"/>
    <property type="molecule type" value="Genomic_DNA"/>
</dbReference>
<comment type="caution">
    <text evidence="10">The sequence shown here is derived from an EMBL/GenBank/DDBJ whole genome shotgun (WGS) entry which is preliminary data.</text>
</comment>
<accession>A0AAV4R4L2</accession>
<evidence type="ECO:0000259" key="8">
    <source>
        <dbReference type="Pfam" id="PF01233"/>
    </source>
</evidence>
<dbReference type="PANTHER" id="PTHR11377">
    <property type="entry name" value="N-MYRISTOYL TRANSFERASE"/>
    <property type="match status" value="1"/>
</dbReference>
<dbReference type="AlphaFoldDB" id="A0AAV4R4L2"/>
<dbReference type="PROSITE" id="PS00976">
    <property type="entry name" value="NMT_2"/>
    <property type="match status" value="1"/>
</dbReference>
<dbReference type="GO" id="GO:0004379">
    <property type="term" value="F:glycylpeptide N-tetradecanoyltransferase activity"/>
    <property type="evidence" value="ECO:0007669"/>
    <property type="project" value="UniProtKB-EC"/>
</dbReference>
<dbReference type="PANTHER" id="PTHR11377:SF5">
    <property type="entry name" value="GLYCYLPEPTIDE N-TETRADECANOYLTRANSFERASE"/>
    <property type="match status" value="1"/>
</dbReference>
<keyword evidence="4 5" id="KW-0012">Acyltransferase</keyword>
<evidence type="ECO:0000256" key="7">
    <source>
        <dbReference type="SAM" id="MobiDB-lite"/>
    </source>
</evidence>
<dbReference type="EC" id="2.3.1.97" evidence="2 5"/>
<dbReference type="FunFam" id="3.40.630.170:FF:000001">
    <property type="entry name" value="Glycylpeptide N-tetradecanoyltransferase"/>
    <property type="match status" value="1"/>
</dbReference>
<evidence type="ECO:0000256" key="5">
    <source>
        <dbReference type="RuleBase" id="RU000586"/>
    </source>
</evidence>
<dbReference type="InterPro" id="IPR022678">
    <property type="entry name" value="NMT_CS"/>
</dbReference>
<dbReference type="GO" id="GO:0005737">
    <property type="term" value="C:cytoplasm"/>
    <property type="evidence" value="ECO:0007669"/>
    <property type="project" value="TreeGrafter"/>
</dbReference>
<feature type="compositionally biased region" description="Basic and acidic residues" evidence="7">
    <location>
        <begin position="27"/>
        <end position="50"/>
    </location>
</feature>
<sequence>MAEDKKDTDLEMESHAQNSMNNGPLNKKIDQKAAGDIEENHKNMNEEQSHTDGISFQSGEQHKKGKKKKSKNKNKEISAEVIENPEISTADLKGISATKLNEIKKAMEVFNLGVMHQGPAKTPEEAARKHYEFWDTQPVPKISDEIGSNANEPIEADKPIEEIRKEPLSLPQGFQWDTLELDDPMVLMELYTLLNENYVEDDDNMFRFDYSPGFLKWALQPPGWKKQWHCGVRVVKSKKLVGFISAVPAQVKIYGLKRKIVEINFLCVHKKLRSKRVAPVLIREITRRVNREGIFQAVYTAGVVLPKPIGTCRYWHRSLNPRKLIEVKFSHLSRNMTMQRTLKLYKLPEATKTAGFRAMKEKDVKQALKLLTEYLLKFDLAPVFNEEEFRHWFLPRPDIVNSFVVEVNGAITDFVSFYTLPSTVMHHPVHKGLKAAYAFYNVSKGTPLMDLMQDALIEAKNMGYDVFNALDLMENKLFLEPLKFGIGDGNLQYYLYNWRCQSMTPNQIGLVLQ</sequence>
<feature type="domain" description="Glycylpeptide N-tetradecanoyltransferase N-terminal" evidence="8">
    <location>
        <begin position="153"/>
        <end position="312"/>
    </location>
</feature>